<protein>
    <submittedName>
        <fullName evidence="2">Uncharacterized protein</fullName>
    </submittedName>
</protein>
<name>I3C0I8_9FLAO</name>
<dbReference type="Proteomes" id="UP000004690">
    <property type="component" value="Unassembled WGS sequence"/>
</dbReference>
<dbReference type="EMBL" id="JH651380">
    <property type="protein sequence ID" value="EIJ37131.1"/>
    <property type="molecule type" value="Genomic_DNA"/>
</dbReference>
<dbReference type="HOGENOM" id="CLU_070563_0_0_10"/>
<reference evidence="2 3" key="1">
    <citation type="submission" date="2012-02" db="EMBL/GenBank/DDBJ databases">
        <title>Improved High-Quality Draft genome of Joostella marina DSM 19592.</title>
        <authorList>
            <consortium name="US DOE Joint Genome Institute (JGI-PGF)"/>
            <person name="Lucas S."/>
            <person name="Copeland A."/>
            <person name="Lapidus A."/>
            <person name="Bruce D."/>
            <person name="Goodwin L."/>
            <person name="Pitluck S."/>
            <person name="Peters L."/>
            <person name="Chertkov O."/>
            <person name="Ovchinnikova G."/>
            <person name="Kyrpides N."/>
            <person name="Mavromatis K."/>
            <person name="Detter J.C."/>
            <person name="Han C."/>
            <person name="Land M."/>
            <person name="Hauser L."/>
            <person name="Markowitz V."/>
            <person name="Cheng J.-F."/>
            <person name="Hugenholtz P."/>
            <person name="Woyke T."/>
            <person name="Wu D."/>
            <person name="Tindall B."/>
            <person name="Brambilla E."/>
            <person name="Klenk H.-P."/>
            <person name="Eisen J.A."/>
        </authorList>
    </citation>
    <scope>NUCLEOTIDE SEQUENCE [LARGE SCALE GENOMIC DNA]</scope>
    <source>
        <strain evidence="2 3">DSM 19592</strain>
    </source>
</reference>
<evidence type="ECO:0000313" key="2">
    <source>
        <dbReference type="EMBL" id="EIJ37131.1"/>
    </source>
</evidence>
<evidence type="ECO:0000313" key="3">
    <source>
        <dbReference type="Proteomes" id="UP000004690"/>
    </source>
</evidence>
<keyword evidence="3" id="KW-1185">Reference proteome</keyword>
<dbReference type="OrthoDB" id="981660at2"/>
<dbReference type="STRING" id="926559.JoomaDRAFT_0069"/>
<sequence>MEELYFKIPLYKKITISDEDVEGAKVITDIFDYNGLIDGYNPEINENTSYQVNFFSDFRNSYSIDMYCGIHKCRLKCVRTGFIITYFFLLEEIEDEKNEKVFYTLQKIGQFPTIADLEIGRYKRFSKVISKENLREFNKSIGLAANGVGVGSFVYLRRIFENLLELHHQNAKKIDNWDDNSYKNGRITDKIELLKSELPEAVVKYKNVYSIISKGIHELDEQECLKYFPIVKDAIVAILEQDYLKRKNKDKQEELEKSIQKATGELK</sequence>
<proteinExistence type="predicted"/>
<gene>
    <name evidence="2" type="ORF">JoomaDRAFT_0069</name>
</gene>
<evidence type="ECO:0000256" key="1">
    <source>
        <dbReference type="SAM" id="MobiDB-lite"/>
    </source>
</evidence>
<dbReference type="AlphaFoldDB" id="I3C0I8"/>
<dbReference type="eggNOG" id="ENOG5031H61">
    <property type="taxonomic scope" value="Bacteria"/>
</dbReference>
<feature type="region of interest" description="Disordered" evidence="1">
    <location>
        <begin position="248"/>
        <end position="267"/>
    </location>
</feature>
<organism evidence="2 3">
    <name type="scientific">Galbibacter orientalis DSM 19592</name>
    <dbReference type="NCBI Taxonomy" id="926559"/>
    <lineage>
        <taxon>Bacteria</taxon>
        <taxon>Pseudomonadati</taxon>
        <taxon>Bacteroidota</taxon>
        <taxon>Flavobacteriia</taxon>
        <taxon>Flavobacteriales</taxon>
        <taxon>Flavobacteriaceae</taxon>
        <taxon>Galbibacter</taxon>
    </lineage>
</organism>
<dbReference type="RefSeq" id="WP_008615789.1">
    <property type="nucleotide sequence ID" value="NZ_JH651380.1"/>
</dbReference>
<accession>I3C0I8</accession>